<dbReference type="EMBL" id="JAUEPR010000105">
    <property type="protein sequence ID" value="KAK0464031.1"/>
    <property type="molecule type" value="Genomic_DNA"/>
</dbReference>
<dbReference type="Pfam" id="PF00501">
    <property type="entry name" value="AMP-binding"/>
    <property type="match status" value="1"/>
</dbReference>
<gene>
    <name evidence="2" type="ORF">IW261DRAFT_1624325</name>
</gene>
<dbReference type="Gene3D" id="3.40.50.12780">
    <property type="entry name" value="N-terminal domain of ligase-like"/>
    <property type="match status" value="1"/>
</dbReference>
<name>A0AA39NEA9_9AGAR</name>
<dbReference type="AlphaFoldDB" id="A0AA39NEA9"/>
<evidence type="ECO:0000313" key="3">
    <source>
        <dbReference type="Proteomes" id="UP001175227"/>
    </source>
</evidence>
<organism evidence="2 3">
    <name type="scientific">Armillaria novae-zelandiae</name>
    <dbReference type="NCBI Taxonomy" id="153914"/>
    <lineage>
        <taxon>Eukaryota</taxon>
        <taxon>Fungi</taxon>
        <taxon>Dikarya</taxon>
        <taxon>Basidiomycota</taxon>
        <taxon>Agaricomycotina</taxon>
        <taxon>Agaricomycetes</taxon>
        <taxon>Agaricomycetidae</taxon>
        <taxon>Agaricales</taxon>
        <taxon>Marasmiineae</taxon>
        <taxon>Physalacriaceae</taxon>
        <taxon>Armillaria</taxon>
    </lineage>
</organism>
<dbReference type="Proteomes" id="UP001175227">
    <property type="component" value="Unassembled WGS sequence"/>
</dbReference>
<sequence>MFPELVDYNGTHSPDHAVFRYEDPDDNDVRTIYWSDSVVAFHIVDRYFKKYIHDDSVIMMGILANADTLTFYATIVGIMRIGYIPFLISVRNSAPAVAHLMKSTNAKYLVVSGDPSVQTIADLVCNQYDGNNIATIPMPTFSDIYSCDLKPHELLPPFTQSEWTQTALIMYSSGTTGFPNPISLTREFLLQLMKAPYYGEVDLCGEVFSVQAWPMYPTIGFWITSFRVPSLHISINNSPPRLAPTVIYAVVLLIIMVKLFEDNGDVFLQVVILDHCPALLVYSANQAGNPDPRIPENMDALFEKGTETIAEMMSRDGNFHPLLRSLRKLNDA</sequence>
<accession>A0AA39NEA9</accession>
<comment type="caution">
    <text evidence="2">The sequence shown here is derived from an EMBL/GenBank/DDBJ whole genome shotgun (WGS) entry which is preliminary data.</text>
</comment>
<feature type="domain" description="AMP-dependent synthetase/ligase" evidence="1">
    <location>
        <begin position="69"/>
        <end position="195"/>
    </location>
</feature>
<evidence type="ECO:0000259" key="1">
    <source>
        <dbReference type="Pfam" id="PF00501"/>
    </source>
</evidence>
<dbReference type="SUPFAM" id="SSF56801">
    <property type="entry name" value="Acetyl-CoA synthetase-like"/>
    <property type="match status" value="1"/>
</dbReference>
<keyword evidence="3" id="KW-1185">Reference proteome</keyword>
<dbReference type="InterPro" id="IPR000873">
    <property type="entry name" value="AMP-dep_synth/lig_dom"/>
</dbReference>
<reference evidence="2" key="1">
    <citation type="submission" date="2023-06" db="EMBL/GenBank/DDBJ databases">
        <authorList>
            <consortium name="Lawrence Berkeley National Laboratory"/>
            <person name="Ahrendt S."/>
            <person name="Sahu N."/>
            <person name="Indic B."/>
            <person name="Wong-Bajracharya J."/>
            <person name="Merenyi Z."/>
            <person name="Ke H.-M."/>
            <person name="Monk M."/>
            <person name="Kocsube S."/>
            <person name="Drula E."/>
            <person name="Lipzen A."/>
            <person name="Balint B."/>
            <person name="Henrissat B."/>
            <person name="Andreopoulos B."/>
            <person name="Martin F.M."/>
            <person name="Harder C.B."/>
            <person name="Rigling D."/>
            <person name="Ford K.L."/>
            <person name="Foster G.D."/>
            <person name="Pangilinan J."/>
            <person name="Papanicolaou A."/>
            <person name="Barry K."/>
            <person name="LaButti K."/>
            <person name="Viragh M."/>
            <person name="Koriabine M."/>
            <person name="Yan M."/>
            <person name="Riley R."/>
            <person name="Champramary S."/>
            <person name="Plett K.L."/>
            <person name="Tsai I.J."/>
            <person name="Slot J."/>
            <person name="Sipos G."/>
            <person name="Plett J."/>
            <person name="Nagy L.G."/>
            <person name="Grigoriev I.V."/>
        </authorList>
    </citation>
    <scope>NUCLEOTIDE SEQUENCE</scope>
    <source>
        <strain evidence="2">ICMP 16352</strain>
    </source>
</reference>
<proteinExistence type="predicted"/>
<evidence type="ECO:0000313" key="2">
    <source>
        <dbReference type="EMBL" id="KAK0464031.1"/>
    </source>
</evidence>
<protein>
    <recommendedName>
        <fullName evidence="1">AMP-dependent synthetase/ligase domain-containing protein</fullName>
    </recommendedName>
</protein>
<dbReference type="InterPro" id="IPR042099">
    <property type="entry name" value="ANL_N_sf"/>
</dbReference>